<comment type="caution">
    <text evidence="3">The sequence shown here is derived from an EMBL/GenBank/DDBJ whole genome shotgun (WGS) entry which is preliminary data.</text>
</comment>
<dbReference type="AlphaFoldDB" id="A0A5J9TUV3"/>
<dbReference type="Pfam" id="PF14368">
    <property type="entry name" value="LTP_2"/>
    <property type="match status" value="1"/>
</dbReference>
<evidence type="ECO:0000313" key="4">
    <source>
        <dbReference type="Proteomes" id="UP000324897"/>
    </source>
</evidence>
<dbReference type="InterPro" id="IPR036312">
    <property type="entry name" value="Bifun_inhib/LTP/seed_sf"/>
</dbReference>
<keyword evidence="1" id="KW-0732">Signal</keyword>
<name>A0A5J9TUV3_9POAL</name>
<organism evidence="3 4">
    <name type="scientific">Eragrostis curvula</name>
    <name type="common">weeping love grass</name>
    <dbReference type="NCBI Taxonomy" id="38414"/>
    <lineage>
        <taxon>Eukaryota</taxon>
        <taxon>Viridiplantae</taxon>
        <taxon>Streptophyta</taxon>
        <taxon>Embryophyta</taxon>
        <taxon>Tracheophyta</taxon>
        <taxon>Spermatophyta</taxon>
        <taxon>Magnoliopsida</taxon>
        <taxon>Liliopsida</taxon>
        <taxon>Poales</taxon>
        <taxon>Poaceae</taxon>
        <taxon>PACMAD clade</taxon>
        <taxon>Chloridoideae</taxon>
        <taxon>Eragrostideae</taxon>
        <taxon>Eragrostidinae</taxon>
        <taxon>Eragrostis</taxon>
    </lineage>
</organism>
<sequence length="145" mass="16302">MGTIKLVPQIMLFALVFTNIIATHQAWGEKECYGEKESIKHKCKENISIIDDYVRPGQECCHVVKESDMICVCRILSIEEESTISAVKLFYVARDCGNPVPVGKKCGSKCLIILTLDYYNTPNAKGASIRVHRCKRCKEESWGGE</sequence>
<gene>
    <name evidence="3" type="ORF">EJB05_38656</name>
</gene>
<feature type="domain" description="Bifunctional inhibitor/plant lipid transfer protein/seed storage helical" evidence="2">
    <location>
        <begin position="18"/>
        <end position="106"/>
    </location>
</feature>
<protein>
    <recommendedName>
        <fullName evidence="2">Bifunctional inhibitor/plant lipid transfer protein/seed storage helical domain-containing protein</fullName>
    </recommendedName>
</protein>
<dbReference type="Proteomes" id="UP000324897">
    <property type="component" value="Unassembled WGS sequence"/>
</dbReference>
<evidence type="ECO:0000259" key="2">
    <source>
        <dbReference type="Pfam" id="PF14368"/>
    </source>
</evidence>
<evidence type="ECO:0000256" key="1">
    <source>
        <dbReference type="SAM" id="SignalP"/>
    </source>
</evidence>
<dbReference type="PANTHER" id="PTHR33286">
    <property type="entry name" value="BIFUNCTIONAL INHIBITOR/LIPID-TRANSFER PROTEIN/SEED STORAGE 2S ALBUMIN SUPERFAMILY PROTEIN"/>
    <property type="match status" value="1"/>
</dbReference>
<reference evidence="3 4" key="1">
    <citation type="journal article" date="2019" name="Sci. Rep.">
        <title>A high-quality genome of Eragrostis curvula grass provides insights into Poaceae evolution and supports new strategies to enhance forage quality.</title>
        <authorList>
            <person name="Carballo J."/>
            <person name="Santos B.A.C.M."/>
            <person name="Zappacosta D."/>
            <person name="Garbus I."/>
            <person name="Selva J.P."/>
            <person name="Gallo C.A."/>
            <person name="Diaz A."/>
            <person name="Albertini E."/>
            <person name="Caccamo M."/>
            <person name="Echenique V."/>
        </authorList>
    </citation>
    <scope>NUCLEOTIDE SEQUENCE [LARGE SCALE GENOMIC DNA]</scope>
    <source>
        <strain evidence="4">cv. Victoria</strain>
        <tissue evidence="3">Leaf</tissue>
    </source>
</reference>
<dbReference type="InterPro" id="IPR016140">
    <property type="entry name" value="Bifunc_inhib/LTP/seed_store"/>
</dbReference>
<evidence type="ECO:0000313" key="3">
    <source>
        <dbReference type="EMBL" id="TVU15149.1"/>
    </source>
</evidence>
<dbReference type="EMBL" id="RWGY01000031">
    <property type="protein sequence ID" value="TVU15149.1"/>
    <property type="molecule type" value="Genomic_DNA"/>
</dbReference>
<feature type="chain" id="PRO_5023938965" description="Bifunctional inhibitor/plant lipid transfer protein/seed storage helical domain-containing protein" evidence="1">
    <location>
        <begin position="29"/>
        <end position="145"/>
    </location>
</feature>
<proteinExistence type="predicted"/>
<dbReference type="OrthoDB" id="654726at2759"/>
<accession>A0A5J9TUV3</accession>
<dbReference type="PANTHER" id="PTHR33286:SF44">
    <property type="entry name" value="5A2 PROTEIN"/>
    <property type="match status" value="1"/>
</dbReference>
<feature type="non-terminal residue" evidence="3">
    <location>
        <position position="1"/>
    </location>
</feature>
<keyword evidence="4" id="KW-1185">Reference proteome</keyword>
<dbReference type="Gene3D" id="1.10.110.10">
    <property type="entry name" value="Plant lipid-transfer and hydrophobic proteins"/>
    <property type="match status" value="1"/>
</dbReference>
<feature type="signal peptide" evidence="1">
    <location>
        <begin position="1"/>
        <end position="28"/>
    </location>
</feature>
<dbReference type="Gramene" id="TVU15149">
    <property type="protein sequence ID" value="TVU15149"/>
    <property type="gene ID" value="EJB05_38656"/>
</dbReference>